<evidence type="ECO:0000256" key="1">
    <source>
        <dbReference type="ARBA" id="ARBA00006484"/>
    </source>
</evidence>
<accession>A0A1I4QAS4</accession>
<dbReference type="PANTHER" id="PTHR44196:SF1">
    <property type="entry name" value="DEHYDROGENASE_REDUCTASE SDR FAMILY MEMBER 7B"/>
    <property type="match status" value="1"/>
</dbReference>
<dbReference type="EMBL" id="FOTK01000029">
    <property type="protein sequence ID" value="SFM37182.1"/>
    <property type="molecule type" value="Genomic_DNA"/>
</dbReference>
<sequence>MAQKLQLAGAVVLITGAASGIGAALALGLAAKGCSLLLVDRDAAGLEAVAEKARAAGAAVETRSLDLADAEAIQTLPGWAEGRFGRLDILINNAGVALGGRFDETHLEDFEWLMDINLRAVVRMCHAFLPMLRARPAAQIVNLSSLFGLIAPPGQVAYATSKFAVRGFTEALRHEYAGTGLGVTVVHPGGVATAIARSARSPRPPTDPEAAERARVEDEKAREAFGKLLTLSPEDAAAAIIRGIERRQPRILIGKDANSAALIQRLMPAGYWKTIVRLSGGKV</sequence>
<comment type="similarity">
    <text evidence="1 3">Belongs to the short-chain dehydrogenases/reductases (SDR) family.</text>
</comment>
<dbReference type="FunFam" id="3.40.50.720:FF:000084">
    <property type="entry name" value="Short-chain dehydrogenase reductase"/>
    <property type="match status" value="1"/>
</dbReference>
<keyword evidence="6" id="KW-1185">Reference proteome</keyword>
<dbReference type="InterPro" id="IPR002347">
    <property type="entry name" value="SDR_fam"/>
</dbReference>
<dbReference type="InterPro" id="IPR057326">
    <property type="entry name" value="KR_dom"/>
</dbReference>
<protein>
    <submittedName>
        <fullName evidence="5">Short-chain dehydrogenase</fullName>
    </submittedName>
</protein>
<proteinExistence type="inferred from homology"/>
<dbReference type="PANTHER" id="PTHR44196">
    <property type="entry name" value="DEHYDROGENASE/REDUCTASE SDR FAMILY MEMBER 7B"/>
    <property type="match status" value="1"/>
</dbReference>
<evidence type="ECO:0000313" key="6">
    <source>
        <dbReference type="Proteomes" id="UP000199048"/>
    </source>
</evidence>
<dbReference type="GO" id="GO:0016491">
    <property type="term" value="F:oxidoreductase activity"/>
    <property type="evidence" value="ECO:0007669"/>
    <property type="project" value="UniProtKB-KW"/>
</dbReference>
<dbReference type="RefSeq" id="WP_092044328.1">
    <property type="nucleotide sequence ID" value="NZ_FOTK01000029.1"/>
</dbReference>
<dbReference type="SUPFAM" id="SSF51735">
    <property type="entry name" value="NAD(P)-binding Rossmann-fold domains"/>
    <property type="match status" value="1"/>
</dbReference>
<name>A0A1I4QAS4_9HYPH</name>
<evidence type="ECO:0000259" key="4">
    <source>
        <dbReference type="SMART" id="SM00822"/>
    </source>
</evidence>
<evidence type="ECO:0000256" key="3">
    <source>
        <dbReference type="RuleBase" id="RU000363"/>
    </source>
</evidence>
<dbReference type="STRING" id="582667.SAMN05192568_102912"/>
<dbReference type="Pfam" id="PF00106">
    <property type="entry name" value="adh_short"/>
    <property type="match status" value="1"/>
</dbReference>
<dbReference type="PRINTS" id="PR00080">
    <property type="entry name" value="SDRFAMILY"/>
</dbReference>
<dbReference type="OrthoDB" id="9793825at2"/>
<feature type="domain" description="Ketoreductase" evidence="4">
    <location>
        <begin position="10"/>
        <end position="194"/>
    </location>
</feature>
<dbReference type="Gene3D" id="3.40.50.720">
    <property type="entry name" value="NAD(P)-binding Rossmann-like Domain"/>
    <property type="match status" value="1"/>
</dbReference>
<organism evidence="5 6">
    <name type="scientific">Methylobacterium pseudosasicola</name>
    <dbReference type="NCBI Taxonomy" id="582667"/>
    <lineage>
        <taxon>Bacteria</taxon>
        <taxon>Pseudomonadati</taxon>
        <taxon>Pseudomonadota</taxon>
        <taxon>Alphaproteobacteria</taxon>
        <taxon>Hyphomicrobiales</taxon>
        <taxon>Methylobacteriaceae</taxon>
        <taxon>Methylobacterium</taxon>
    </lineage>
</organism>
<dbReference type="InterPro" id="IPR036291">
    <property type="entry name" value="NAD(P)-bd_dom_sf"/>
</dbReference>
<dbReference type="GO" id="GO:0016020">
    <property type="term" value="C:membrane"/>
    <property type="evidence" value="ECO:0007669"/>
    <property type="project" value="TreeGrafter"/>
</dbReference>
<dbReference type="PRINTS" id="PR00081">
    <property type="entry name" value="GDHRDH"/>
</dbReference>
<keyword evidence="2" id="KW-0560">Oxidoreductase</keyword>
<dbReference type="AlphaFoldDB" id="A0A1I4QAS4"/>
<gene>
    <name evidence="5" type="ORF">SAMN05192568_102912</name>
</gene>
<dbReference type="PROSITE" id="PS00061">
    <property type="entry name" value="ADH_SHORT"/>
    <property type="match status" value="1"/>
</dbReference>
<evidence type="ECO:0000256" key="2">
    <source>
        <dbReference type="ARBA" id="ARBA00023002"/>
    </source>
</evidence>
<dbReference type="SMART" id="SM00822">
    <property type="entry name" value="PKS_KR"/>
    <property type="match status" value="1"/>
</dbReference>
<dbReference type="InterPro" id="IPR020904">
    <property type="entry name" value="Sc_DH/Rdtase_CS"/>
</dbReference>
<dbReference type="Proteomes" id="UP000199048">
    <property type="component" value="Unassembled WGS sequence"/>
</dbReference>
<evidence type="ECO:0000313" key="5">
    <source>
        <dbReference type="EMBL" id="SFM37182.1"/>
    </source>
</evidence>
<reference evidence="6" key="1">
    <citation type="submission" date="2016-10" db="EMBL/GenBank/DDBJ databases">
        <authorList>
            <person name="Varghese N."/>
            <person name="Submissions S."/>
        </authorList>
    </citation>
    <scope>NUCLEOTIDE SEQUENCE [LARGE SCALE GENOMIC DNA]</scope>
    <source>
        <strain evidence="6">BL36</strain>
    </source>
</reference>